<evidence type="ECO:0000256" key="1">
    <source>
        <dbReference type="SAM" id="MobiDB-lite"/>
    </source>
</evidence>
<feature type="compositionally biased region" description="Acidic residues" evidence="1">
    <location>
        <begin position="33"/>
        <end position="48"/>
    </location>
</feature>
<feature type="region of interest" description="Disordered" evidence="1">
    <location>
        <begin position="845"/>
        <end position="881"/>
    </location>
</feature>
<feature type="compositionally biased region" description="Polar residues" evidence="1">
    <location>
        <begin position="87"/>
        <end position="97"/>
    </location>
</feature>
<feature type="compositionally biased region" description="Polar residues" evidence="1">
    <location>
        <begin position="859"/>
        <end position="873"/>
    </location>
</feature>
<dbReference type="PANTHER" id="PTHR45615">
    <property type="entry name" value="MYOSIN HEAVY CHAIN, NON-MUSCLE"/>
    <property type="match status" value="1"/>
</dbReference>
<protein>
    <submittedName>
        <fullName evidence="2">Uncharacterized protein</fullName>
    </submittedName>
</protein>
<dbReference type="Proteomes" id="UP001437256">
    <property type="component" value="Unassembled WGS sequence"/>
</dbReference>
<feature type="region of interest" description="Disordered" evidence="1">
    <location>
        <begin position="894"/>
        <end position="952"/>
    </location>
</feature>
<gene>
    <name evidence="2" type="ORF">AAF712_005564</name>
</gene>
<feature type="compositionally biased region" description="Pro residues" evidence="1">
    <location>
        <begin position="230"/>
        <end position="240"/>
    </location>
</feature>
<evidence type="ECO:0000313" key="2">
    <source>
        <dbReference type="EMBL" id="KAL0067337.1"/>
    </source>
</evidence>
<feature type="compositionally biased region" description="Basic residues" evidence="1">
    <location>
        <begin position="1254"/>
        <end position="1274"/>
    </location>
</feature>
<dbReference type="PANTHER" id="PTHR45615:SF40">
    <property type="entry name" value="MYOSIN HEAVY CHAIN, NON-MUSCLE"/>
    <property type="match status" value="1"/>
</dbReference>
<comment type="caution">
    <text evidence="2">The sequence shown here is derived from an EMBL/GenBank/DDBJ whole genome shotgun (WGS) entry which is preliminary data.</text>
</comment>
<feature type="compositionally biased region" description="Polar residues" evidence="1">
    <location>
        <begin position="180"/>
        <end position="194"/>
    </location>
</feature>
<reference evidence="2 3" key="1">
    <citation type="submission" date="2024-05" db="EMBL/GenBank/DDBJ databases">
        <title>A draft genome resource for the thread blight pathogen Marasmius tenuissimus strain MS-2.</title>
        <authorList>
            <person name="Yulfo-Soto G.E."/>
            <person name="Baruah I.K."/>
            <person name="Amoako-Attah I."/>
            <person name="Bukari Y."/>
            <person name="Meinhardt L.W."/>
            <person name="Bailey B.A."/>
            <person name="Cohen S.P."/>
        </authorList>
    </citation>
    <scope>NUCLEOTIDE SEQUENCE [LARGE SCALE GENOMIC DNA]</scope>
    <source>
        <strain evidence="2 3">MS-2</strain>
    </source>
</reference>
<feature type="compositionally biased region" description="Polar residues" evidence="1">
    <location>
        <begin position="662"/>
        <end position="675"/>
    </location>
</feature>
<feature type="compositionally biased region" description="Polar residues" evidence="1">
    <location>
        <begin position="1053"/>
        <end position="1069"/>
    </location>
</feature>
<feature type="compositionally biased region" description="Low complexity" evidence="1">
    <location>
        <begin position="770"/>
        <end position="785"/>
    </location>
</feature>
<feature type="compositionally biased region" description="Polar residues" evidence="1">
    <location>
        <begin position="156"/>
        <end position="166"/>
    </location>
</feature>
<feature type="region of interest" description="Disordered" evidence="1">
    <location>
        <begin position="404"/>
        <end position="457"/>
    </location>
</feature>
<name>A0ABR3A056_9AGAR</name>
<feature type="compositionally biased region" description="Basic and acidic residues" evidence="1">
    <location>
        <begin position="1224"/>
        <end position="1233"/>
    </location>
</feature>
<dbReference type="EMBL" id="JBBXMP010000026">
    <property type="protein sequence ID" value="KAL0067337.1"/>
    <property type="molecule type" value="Genomic_DNA"/>
</dbReference>
<feature type="compositionally biased region" description="Basic and acidic residues" evidence="1">
    <location>
        <begin position="469"/>
        <end position="658"/>
    </location>
</feature>
<evidence type="ECO:0000313" key="3">
    <source>
        <dbReference type="Proteomes" id="UP001437256"/>
    </source>
</evidence>
<feature type="compositionally biased region" description="Basic and acidic residues" evidence="1">
    <location>
        <begin position="1119"/>
        <end position="1140"/>
    </location>
</feature>
<feature type="region of interest" description="Disordered" evidence="1">
    <location>
        <begin position="986"/>
        <end position="1303"/>
    </location>
</feature>
<feature type="region of interest" description="Disordered" evidence="1">
    <location>
        <begin position="301"/>
        <end position="326"/>
    </location>
</feature>
<feature type="compositionally biased region" description="Basic and acidic residues" evidence="1">
    <location>
        <begin position="1038"/>
        <end position="1050"/>
    </location>
</feature>
<feature type="compositionally biased region" description="Low complexity" evidence="1">
    <location>
        <begin position="695"/>
        <end position="718"/>
    </location>
</feature>
<sequence length="1303" mass="143899">MATRFEDFSFHTIGREPELLKRLSTPDPNAPYSEDEEQLDSTDSESSWDVEPFPSGRPTFLQRLSGGDPGQENDGTAMMEVDYAGPSDSNPSLQSRFQPFADTINASNGVPRAGNLQKAVGKAAAGVVTATHSSSPTPASRHPSHPQSTRPLPDHNSASLSESSQPPRVDGPESRPDSPFNFNLQYPPNSSRSVSPVKPDLARLKLEQLDLIPSPHTPRNRSPSPTLTVPAPPPNAPQCPPRQDALSWLRSLRRLLSSFASLNDTNPCTSQPNANASGSNINPAPTDIVTLTSHAEALTRESLERVRTSTEASPDVSEKGDTSSNAVPEITGRVENVVDGVKQSEEILRQMGEWIREYEMMLGSPSDEDGDVEMEMDNDDDEAKVVAREERYLEQLSERVELAQKRRADAVESIVEARKMREREKREKEEAERKRKEVEAERERERQQRIAEEEDAARERRIAELEQKLAKERAEDAEAKARRQREDEERQRREAEEQREEEERMRAAERLREEEEERKQQEAERKREEEERKKKEADEERKRQEEVEARRRKQAEEAAEAERQRRLVEERERQRQVELAEQEKKRKEAEERRAAEAERRRLAEEQKRKRLEEAEQQRKIEEERAKVQEEAERKAKAKIEDERKQRETLKLRKEREAAQRLAEQNPNREQPQGKPTQDGEAEQAHSAGIHSAARSPIIPTKTASSTSPPVTAAPSSVKHTVSSSPPTLPKKVLANPIAGQTLVPLTPPQRKQQKATDQQTSDNVPPGVPTPSTSSLTSHNTSLSPDIARVTSLGLRVPKPTTSPLSSKKDLHVDADVLNDAEAFRSQASVLLSASSGVSDIPTIHSYDPLDQGNLPIQEYNTTPTRATRSMNPQGVLASGSGNAMEIGKVEKQGVSHPRVASVEGNPNQIPAPTSSRRLSNGGKSNGQQVSESMNVVPKPGASSPVGSTRATAPATITGAPIASGSVGGIPSANASAYPLVPRNAQAPLEQHVAQRGFNNNPSTPARKRHSPSVLAPSSAEQSGDNLFDPVSSAASFPKRERLRRDKYLDHTVMSQSQSPLQVQRQMSGRSDEMFDSRTQSQLSPKPAGQLAGRRKRPHEDDDDGSVSRQRCRFSPPPTREHDPRDDRGQRQRRVSDYVRETSPSSPPRRSARSASPPRLMDRLQQVSLGARLGPPQQEGCGVPDHNLPAVLPPSPTSYSGPCHDSNSGHGGPVTFESPPSLLRRMDVPEHSKNTSYHPPRAGPSKNTNGKGTFKAKKGISQNNKKKRSSRGVVRKGGPGPVAPSRKHPVGLKQRLGGYAAIG</sequence>
<proteinExistence type="predicted"/>
<feature type="compositionally biased region" description="Polar residues" evidence="1">
    <location>
        <begin position="905"/>
        <end position="934"/>
    </location>
</feature>
<feature type="region of interest" description="Disordered" evidence="1">
    <location>
        <begin position="263"/>
        <end position="282"/>
    </location>
</feature>
<feature type="compositionally biased region" description="Polar residues" evidence="1">
    <location>
        <begin position="1197"/>
        <end position="1208"/>
    </location>
</feature>
<organism evidence="2 3">
    <name type="scientific">Marasmius tenuissimus</name>
    <dbReference type="NCBI Taxonomy" id="585030"/>
    <lineage>
        <taxon>Eukaryota</taxon>
        <taxon>Fungi</taxon>
        <taxon>Dikarya</taxon>
        <taxon>Basidiomycota</taxon>
        <taxon>Agaricomycotina</taxon>
        <taxon>Agaricomycetes</taxon>
        <taxon>Agaricomycetidae</taxon>
        <taxon>Agaricales</taxon>
        <taxon>Marasmiineae</taxon>
        <taxon>Marasmiaceae</taxon>
        <taxon>Marasmius</taxon>
    </lineage>
</organism>
<keyword evidence="3" id="KW-1185">Reference proteome</keyword>
<accession>A0ABR3A056</accession>
<feature type="compositionally biased region" description="Low complexity" evidence="1">
    <location>
        <begin position="118"/>
        <end position="141"/>
    </location>
</feature>
<feature type="region of interest" description="Disordered" evidence="1">
    <location>
        <begin position="469"/>
        <end position="808"/>
    </location>
</feature>
<feature type="region of interest" description="Disordered" evidence="1">
    <location>
        <begin position="15"/>
        <end position="243"/>
    </location>
</feature>